<keyword evidence="2" id="KW-1185">Reference proteome</keyword>
<dbReference type="EMBL" id="CP150496">
    <property type="protein sequence ID" value="WYW55820.1"/>
    <property type="molecule type" value="Genomic_DNA"/>
</dbReference>
<sequence length="342" mass="36194">MKSIKIMALVCATTLGLTSCSNNDRDLDLDLQTETKVLFTSNNSDGNVNMYNVSDMNNISTSTITTATTKADGIYYDGSEDLVVQASRSTFGLEGYTGIDVSGTSLTANVGVTGSLDMTSPRELAVSGNFYVVADNADVDGDDTTKDGRLFIYSKNGNSFTLRNTITTNFKLWGIVFKGNDLFAIVDTTNELAVFSNFLSNTSTATVEATKTIAIEGIVRTHGLTYDATTDVMILTDIGEASNGQDDGGFHIIEDFTSKFNATANNATLAVSQQTRVSGASTLLGNPVDVAYDSDTKTVFIAEAGNGGGRILAFNNINNGGNLTPSYNATLASASAVYLHKE</sequence>
<name>A0ABZ2TS32_9FLAO</name>
<evidence type="ECO:0000313" key="1">
    <source>
        <dbReference type="EMBL" id="WYW55820.1"/>
    </source>
</evidence>
<dbReference type="SUPFAM" id="SSF63829">
    <property type="entry name" value="Calcium-dependent phosphotriesterase"/>
    <property type="match status" value="1"/>
</dbReference>
<proteinExistence type="predicted"/>
<gene>
    <name evidence="1" type="ORF">WG950_00895</name>
</gene>
<evidence type="ECO:0008006" key="3">
    <source>
        <dbReference type="Google" id="ProtNLM"/>
    </source>
</evidence>
<organism evidence="1 2">
    <name type="scientific">Polaribacter marinaquae</name>
    <dbReference type="NCBI Taxonomy" id="1642819"/>
    <lineage>
        <taxon>Bacteria</taxon>
        <taxon>Pseudomonadati</taxon>
        <taxon>Bacteroidota</taxon>
        <taxon>Flavobacteriia</taxon>
        <taxon>Flavobacteriales</taxon>
        <taxon>Flavobacteriaceae</taxon>
    </lineage>
</organism>
<accession>A0ABZ2TS32</accession>
<dbReference type="RefSeq" id="WP_340933498.1">
    <property type="nucleotide sequence ID" value="NZ_CP150496.1"/>
</dbReference>
<reference evidence="1 2" key="1">
    <citation type="submission" date="2024-03" db="EMBL/GenBank/DDBJ databases">
        <authorList>
            <person name="Cao K."/>
        </authorList>
    </citation>
    <scope>NUCLEOTIDE SEQUENCE [LARGE SCALE GENOMIC DNA]</scope>
    <source>
        <strain evidence="1 2">MCCC 1K00696</strain>
    </source>
</reference>
<dbReference type="PROSITE" id="PS51257">
    <property type="entry name" value="PROKAR_LIPOPROTEIN"/>
    <property type="match status" value="1"/>
</dbReference>
<dbReference type="Proteomes" id="UP001491088">
    <property type="component" value="Chromosome"/>
</dbReference>
<protein>
    <recommendedName>
        <fullName evidence="3">NHL repeat containing protein</fullName>
    </recommendedName>
</protein>
<evidence type="ECO:0000313" key="2">
    <source>
        <dbReference type="Proteomes" id="UP001491088"/>
    </source>
</evidence>